<dbReference type="InterPro" id="IPR027417">
    <property type="entry name" value="P-loop_NTPase"/>
</dbReference>
<feature type="region of interest" description="Disordered" evidence="1">
    <location>
        <begin position="582"/>
        <end position="620"/>
    </location>
</feature>
<organism evidence="3 4">
    <name type="scientific">Amnibacterium flavum</name>
    <dbReference type="NCBI Taxonomy" id="2173173"/>
    <lineage>
        <taxon>Bacteria</taxon>
        <taxon>Bacillati</taxon>
        <taxon>Actinomycetota</taxon>
        <taxon>Actinomycetes</taxon>
        <taxon>Micrococcales</taxon>
        <taxon>Microbacteriaceae</taxon>
        <taxon>Amnibacterium</taxon>
    </lineage>
</organism>
<feature type="transmembrane region" description="Helical" evidence="2">
    <location>
        <begin position="89"/>
        <end position="112"/>
    </location>
</feature>
<evidence type="ECO:0000313" key="4">
    <source>
        <dbReference type="Proteomes" id="UP000244893"/>
    </source>
</evidence>
<dbReference type="Gene3D" id="3.40.50.300">
    <property type="entry name" value="P-loop containing nucleotide triphosphate hydrolases"/>
    <property type="match status" value="1"/>
</dbReference>
<gene>
    <name evidence="3" type="ORF">DDQ50_16785</name>
</gene>
<dbReference type="AlphaFoldDB" id="A0A2V1HPX4"/>
<name>A0A2V1HPX4_9MICO</name>
<comment type="caution">
    <text evidence="3">The sequence shown here is derived from an EMBL/GenBank/DDBJ whole genome shotgun (WGS) entry which is preliminary data.</text>
</comment>
<dbReference type="SUPFAM" id="SSF52540">
    <property type="entry name" value="P-loop containing nucleoside triphosphate hydrolases"/>
    <property type="match status" value="1"/>
</dbReference>
<proteinExistence type="predicted"/>
<dbReference type="InterPro" id="IPR051162">
    <property type="entry name" value="T4SS_component"/>
</dbReference>
<feature type="transmembrane region" description="Helical" evidence="2">
    <location>
        <begin position="6"/>
        <end position="32"/>
    </location>
</feature>
<dbReference type="EMBL" id="QEOP01000006">
    <property type="protein sequence ID" value="PVZ93179.1"/>
    <property type="molecule type" value="Genomic_DNA"/>
</dbReference>
<feature type="transmembrane region" description="Helical" evidence="2">
    <location>
        <begin position="44"/>
        <end position="69"/>
    </location>
</feature>
<evidence type="ECO:0000313" key="3">
    <source>
        <dbReference type="EMBL" id="PVZ93179.1"/>
    </source>
</evidence>
<protein>
    <submittedName>
        <fullName evidence="3">Uncharacterized protein</fullName>
    </submittedName>
</protein>
<sequence length="620" mass="67177">MKVVFGALVGLVLLPLLLPWAVVAIVGTRLTVRTSFWLVGRWRWLYNTLGALAVAALVTVEVWLLAGWIGRGEAAAFFDGGVSVWGGELLSMFGWWLLANFAAGGLLIPLALSIHRRRVATMVRNRRVSDVLTQTRIEQARKRAADMVSARRIGVNLDPRTGRITGTNGRPVTSPMTTTGGAQAFGFVSRATVKNIAERFYDVRQVRDWVDEAGRLAVLPRSSSSVRALLIAESGTGKTVLLNGLILCALVYKWPIVFIDAKGDPADAEALAALAKVHGRTADISGGWDFFNGTADQVTAKLMRLMPAPDGANQHYLDEIRGVLQAVQDSSPIRGVDDLRERLTRPAQYVRDQYDQQMVTHQVDRDGTTAGQRALQSLLVALRPLEKFLAADGWSYAHPKADVTIVPLSPVDDAQARLGDLLLMDLRNYLSTRLERRDKSPMVVIVDEFPQLVTGTSDPGDTAGSLFETARSAGMGLVLATQSPAGLSNDEVRRRRALSSGAALIFGRSKDPEDVVKYAGTVMQMEASGAAAGDELRSARAQHTYVIPPQDVREAADGSFWIVQGGAIASFRAFPNASVDPARTAATGTTSDNPQQSRDEISDADVAEVDPHQVRFKRSS</sequence>
<evidence type="ECO:0000256" key="1">
    <source>
        <dbReference type="SAM" id="MobiDB-lite"/>
    </source>
</evidence>
<keyword evidence="2" id="KW-0472">Membrane</keyword>
<dbReference type="PANTHER" id="PTHR30121:SF6">
    <property type="entry name" value="SLR6007 PROTEIN"/>
    <property type="match status" value="1"/>
</dbReference>
<feature type="compositionally biased region" description="Polar residues" evidence="1">
    <location>
        <begin position="586"/>
        <end position="596"/>
    </location>
</feature>
<accession>A0A2V1HPX4</accession>
<keyword evidence="2" id="KW-1133">Transmembrane helix</keyword>
<dbReference type="Proteomes" id="UP000244893">
    <property type="component" value="Unassembled WGS sequence"/>
</dbReference>
<keyword evidence="2" id="KW-0812">Transmembrane</keyword>
<keyword evidence="4" id="KW-1185">Reference proteome</keyword>
<dbReference type="PANTHER" id="PTHR30121">
    <property type="entry name" value="UNCHARACTERIZED PROTEIN YJGR-RELATED"/>
    <property type="match status" value="1"/>
</dbReference>
<reference evidence="3 4" key="1">
    <citation type="submission" date="2018-05" db="EMBL/GenBank/DDBJ databases">
        <title>Amnibacterium sp. M8JJ-5, whole genome shotgun sequence.</title>
        <authorList>
            <person name="Tuo L."/>
        </authorList>
    </citation>
    <scope>NUCLEOTIDE SEQUENCE [LARGE SCALE GENOMIC DNA]</scope>
    <source>
        <strain evidence="3 4">M8JJ-5</strain>
    </source>
</reference>
<evidence type="ECO:0000256" key="2">
    <source>
        <dbReference type="SAM" id="Phobius"/>
    </source>
</evidence>